<evidence type="ECO:0000256" key="2">
    <source>
        <dbReference type="ARBA" id="ARBA00022692"/>
    </source>
</evidence>
<dbReference type="InterPro" id="IPR017972">
    <property type="entry name" value="Cyt_P450_CS"/>
</dbReference>
<keyword evidence="6 7" id="KW-0349">Heme</keyword>
<feature type="binding site" description="axial binding residue" evidence="6">
    <location>
        <position position="469"/>
    </location>
    <ligand>
        <name>heme</name>
        <dbReference type="ChEBI" id="CHEBI:30413"/>
    </ligand>
    <ligandPart>
        <name>Fe</name>
        <dbReference type="ChEBI" id="CHEBI:18248"/>
    </ligandPart>
</feature>
<dbReference type="OMA" id="HAGTRIF"/>
<organism evidence="9">
    <name type="scientific">Triticum aestivum</name>
    <name type="common">Wheat</name>
    <dbReference type="NCBI Taxonomy" id="4565"/>
    <lineage>
        <taxon>Eukaryota</taxon>
        <taxon>Viridiplantae</taxon>
        <taxon>Streptophyta</taxon>
        <taxon>Embryophyta</taxon>
        <taxon>Tracheophyta</taxon>
        <taxon>Spermatophyta</taxon>
        <taxon>Magnoliopsida</taxon>
        <taxon>Liliopsida</taxon>
        <taxon>Poales</taxon>
        <taxon>Poaceae</taxon>
        <taxon>BOP clade</taxon>
        <taxon>Pooideae</taxon>
        <taxon>Triticodae</taxon>
        <taxon>Triticeae</taxon>
        <taxon>Triticinae</taxon>
        <taxon>Triticum</taxon>
    </lineage>
</organism>
<evidence type="ECO:0000256" key="3">
    <source>
        <dbReference type="ARBA" id="ARBA00022723"/>
    </source>
</evidence>
<dbReference type="PRINTS" id="PR00463">
    <property type="entry name" value="EP450I"/>
</dbReference>
<evidence type="ECO:0000256" key="5">
    <source>
        <dbReference type="ARBA" id="ARBA00023004"/>
    </source>
</evidence>
<proteinExistence type="inferred from homology"/>
<dbReference type="Gene3D" id="1.10.630.10">
    <property type="entry name" value="Cytochrome P450"/>
    <property type="match status" value="1"/>
</dbReference>
<dbReference type="Pfam" id="PF00067">
    <property type="entry name" value="p450"/>
    <property type="match status" value="1"/>
</dbReference>
<feature type="transmembrane region" description="Helical" evidence="8">
    <location>
        <begin position="20"/>
        <end position="37"/>
    </location>
</feature>
<dbReference type="PROSITE" id="PS00086">
    <property type="entry name" value="CYTOCHROME_P450"/>
    <property type="match status" value="1"/>
</dbReference>
<comment type="caution">
    <text evidence="9">The sequence shown here is derived from an EMBL/GenBank/DDBJ whole genome shotgun (WGS) entry which is preliminary data.</text>
</comment>
<sequence>MALEAANHYLQLAGVHGTSTPAVLLTVLLLLIIRLAWVRTATASTRFGKQQQLPPSPPGKLPIIGHLHLLGSQTHISIRDLDAKHGRNGLLLLRIGAVPTLFVSSPSAAEAVLRTHDQIFASRPPSMAANIIRYGPTDIAFAPYGEYWRQARKLLTTHMLSAKVVHSFRHGRQEEVRLIINKIRAAATRGTAVDMSELLSGYTNDVVCRAVLGESHRKEGRNRLFSELTEINVSLLGGFSLENYIPPNMVMADALLRLVSVKAQRLNKRWDDLFNEIIEEHLHPSKPSSGEQQAADFIDLLLSLKEEYGLTTDNIKAILVDMFEAGIETSYLTLEYGMAELMNNRHILTKLQEEVRSQGKKLDMITEEDLSSMAYLRATIKETLRMHPPAPFLLPHFSTADCKIDGYLIPANTRVLVNAWALGRDPSSWERPEDFWPERFLQDQDGDVDTQMRGKDLRFLPFGFGRRICPGMNFGFATMEVMLANLMYHFDWDVPNMVGTGAGVDMAESFGLTLRRKEKLQLVPQIP</sequence>
<dbReference type="PANTHER" id="PTHR47955">
    <property type="entry name" value="CYTOCHROME P450 FAMILY 71 PROTEIN"/>
    <property type="match status" value="1"/>
</dbReference>
<dbReference type="InterPro" id="IPR002401">
    <property type="entry name" value="Cyt_P450_E_grp-I"/>
</dbReference>
<keyword evidence="2 8" id="KW-0812">Transmembrane</keyword>
<evidence type="ECO:0000256" key="7">
    <source>
        <dbReference type="RuleBase" id="RU000461"/>
    </source>
</evidence>
<keyword evidence="8" id="KW-0472">Membrane</keyword>
<evidence type="ECO:0008006" key="10">
    <source>
        <dbReference type="Google" id="ProtNLM"/>
    </source>
</evidence>
<evidence type="ECO:0000313" key="9">
    <source>
        <dbReference type="EMBL" id="KAF7056426.1"/>
    </source>
</evidence>
<comment type="cofactor">
    <cofactor evidence="6">
        <name>heme</name>
        <dbReference type="ChEBI" id="CHEBI:30413"/>
    </cofactor>
</comment>
<dbReference type="PRINTS" id="PR00385">
    <property type="entry name" value="P450"/>
</dbReference>
<keyword evidence="3 6" id="KW-0479">Metal-binding</keyword>
<dbReference type="EMBL" id="CM022223">
    <property type="protein sequence ID" value="KAF7056426.1"/>
    <property type="molecule type" value="Genomic_DNA"/>
</dbReference>
<dbReference type="STRING" id="4565.Q8S9E8"/>
<reference evidence="9" key="2">
    <citation type="submission" date="2020-03" db="EMBL/GenBank/DDBJ databases">
        <title>The second near-complete assembly of the hexaploid bread wheat (Triticum aestivum) genome.</title>
        <authorList>
            <person name="Zimin A.V."/>
            <person name="Puiu D."/>
            <person name="Shumante A."/>
            <person name="Alonge M."/>
            <person name="Salzberg S.L."/>
        </authorList>
    </citation>
    <scope>NUCLEOTIDE SEQUENCE</scope>
    <source>
        <tissue evidence="9">Leaf</tissue>
    </source>
</reference>
<keyword evidence="7" id="KW-0560">Oxidoreductase</keyword>
<evidence type="ECO:0000256" key="4">
    <source>
        <dbReference type="ARBA" id="ARBA00022989"/>
    </source>
</evidence>
<evidence type="ECO:0000256" key="6">
    <source>
        <dbReference type="PIRSR" id="PIRSR602401-1"/>
    </source>
</evidence>
<dbReference type="InterPro" id="IPR001128">
    <property type="entry name" value="Cyt_P450"/>
</dbReference>
<accession>A0A3B6K9C6</accession>
<keyword evidence="4 8" id="KW-1133">Transmembrane helix</keyword>
<protein>
    <recommendedName>
        <fullName evidence="10">P450</fullName>
    </recommendedName>
</protein>
<keyword evidence="5 6" id="KW-0408">Iron</keyword>
<dbReference type="InterPro" id="IPR036396">
    <property type="entry name" value="Cyt_P450_sf"/>
</dbReference>
<evidence type="ECO:0000256" key="1">
    <source>
        <dbReference type="ARBA" id="ARBA00010617"/>
    </source>
</evidence>
<dbReference type="SUPFAM" id="SSF48264">
    <property type="entry name" value="Cytochrome P450"/>
    <property type="match status" value="1"/>
</dbReference>
<gene>
    <name evidence="9" type="ORF">CFC21_063831</name>
</gene>
<reference evidence="9" key="1">
    <citation type="journal article" date="2017" name="Gigascience">
        <title>The first near-complete assembly of the hexaploid bread wheat genome, Triticum aestivum.</title>
        <authorList>
            <person name="Zimin A.V."/>
            <person name="Puiu D."/>
            <person name="Hall R."/>
            <person name="Kingan S."/>
            <person name="Clavijo B.J."/>
            <person name="Salzberg S.L."/>
        </authorList>
    </citation>
    <scope>NUCLEOTIDE SEQUENCE</scope>
    <source>
        <tissue evidence="9">Leaf</tissue>
    </source>
</reference>
<evidence type="ECO:0000256" key="8">
    <source>
        <dbReference type="SAM" id="Phobius"/>
    </source>
</evidence>
<dbReference type="CDD" id="cd11072">
    <property type="entry name" value="CYP71-like"/>
    <property type="match status" value="1"/>
</dbReference>
<keyword evidence="7" id="KW-0503">Monooxygenase</keyword>
<dbReference type="Proteomes" id="UP000815260">
    <property type="component" value="Chromosome 5A"/>
</dbReference>
<dbReference type="PANTHER" id="PTHR47955:SF14">
    <property type="entry name" value="OS01G0543600 PROTEIN"/>
    <property type="match status" value="1"/>
</dbReference>
<name>A0A3B6K9C6_WHEAT</name>
<comment type="similarity">
    <text evidence="1 7">Belongs to the cytochrome P450 family.</text>
</comment>